<evidence type="ECO:0000256" key="1">
    <source>
        <dbReference type="SAM" id="Phobius"/>
    </source>
</evidence>
<protein>
    <submittedName>
        <fullName evidence="2">Uncharacterized protein</fullName>
    </submittedName>
</protein>
<name>A0AAE9IC52_PAEPO</name>
<feature type="transmembrane region" description="Helical" evidence="1">
    <location>
        <begin position="34"/>
        <end position="51"/>
    </location>
</feature>
<accession>A0AAE9IC52</accession>
<dbReference type="AlphaFoldDB" id="A0AAE9IC52"/>
<sequence length="59" mass="6567">MYILALIILITTGLVSIADILFDIKDSGEGIRLMVKTSQALFFLSLLFFTVKSGTKKRD</sequence>
<dbReference type="RefSeq" id="WP_029515064.1">
    <property type="nucleotide sequence ID" value="NZ_ALJV01000034.1"/>
</dbReference>
<dbReference type="Proteomes" id="UP001055784">
    <property type="component" value="Chromosome"/>
</dbReference>
<reference evidence="2" key="1">
    <citation type="submission" date="2022-11" db="EMBL/GenBank/DDBJ databases">
        <authorList>
            <person name="Vasilchenko N.G."/>
            <person name="Prazdnova E.V."/>
            <person name="Gorovtsov A.V."/>
            <person name="Chistyakov V.A."/>
            <person name="Pak M.L."/>
        </authorList>
    </citation>
    <scope>NUCLEOTIDE SEQUENCE</scope>
    <source>
        <strain evidence="2">R 4.5</strain>
    </source>
</reference>
<keyword evidence="1" id="KW-0812">Transmembrane</keyword>
<keyword evidence="1" id="KW-1133">Transmembrane helix</keyword>
<evidence type="ECO:0000313" key="3">
    <source>
        <dbReference type="Proteomes" id="UP001055784"/>
    </source>
</evidence>
<organism evidence="2 3">
    <name type="scientific">Paenibacillus polymyxa</name>
    <name type="common">Bacillus polymyxa</name>
    <dbReference type="NCBI Taxonomy" id="1406"/>
    <lineage>
        <taxon>Bacteria</taxon>
        <taxon>Bacillati</taxon>
        <taxon>Bacillota</taxon>
        <taxon>Bacilli</taxon>
        <taxon>Bacillales</taxon>
        <taxon>Paenibacillaceae</taxon>
        <taxon>Paenibacillus</taxon>
    </lineage>
</organism>
<evidence type="ECO:0000313" key="2">
    <source>
        <dbReference type="EMBL" id="URJ52040.1"/>
    </source>
</evidence>
<gene>
    <name evidence="2" type="ORF">MF626_001524</name>
</gene>
<dbReference type="EMBL" id="CP097770">
    <property type="protein sequence ID" value="URJ52040.1"/>
    <property type="molecule type" value="Genomic_DNA"/>
</dbReference>
<keyword evidence="1" id="KW-0472">Membrane</keyword>
<proteinExistence type="predicted"/>